<protein>
    <submittedName>
        <fullName evidence="4">Acetyltransferase (GNAT) family protein</fullName>
    </submittedName>
</protein>
<keyword evidence="2" id="KW-0012">Acyltransferase</keyword>
<dbReference type="PANTHER" id="PTHR43877">
    <property type="entry name" value="AMINOALKYLPHOSPHONATE N-ACETYLTRANSFERASE-RELATED-RELATED"/>
    <property type="match status" value="1"/>
</dbReference>
<dbReference type="PROSITE" id="PS51186">
    <property type="entry name" value="GNAT"/>
    <property type="match status" value="1"/>
</dbReference>
<organism evidence="4 5">
    <name type="scientific">Asanoa ferruginea</name>
    <dbReference type="NCBI Taxonomy" id="53367"/>
    <lineage>
        <taxon>Bacteria</taxon>
        <taxon>Bacillati</taxon>
        <taxon>Actinomycetota</taxon>
        <taxon>Actinomycetes</taxon>
        <taxon>Micromonosporales</taxon>
        <taxon>Micromonosporaceae</taxon>
        <taxon>Asanoa</taxon>
    </lineage>
</organism>
<dbReference type="InterPro" id="IPR050832">
    <property type="entry name" value="Bact_Acetyltransf"/>
</dbReference>
<evidence type="ECO:0000313" key="4">
    <source>
        <dbReference type="EMBL" id="REF97011.1"/>
    </source>
</evidence>
<name>A0A3D9ZIE5_9ACTN</name>
<comment type="caution">
    <text evidence="4">The sequence shown here is derived from an EMBL/GenBank/DDBJ whole genome shotgun (WGS) entry which is preliminary data.</text>
</comment>
<keyword evidence="5" id="KW-1185">Reference proteome</keyword>
<evidence type="ECO:0000256" key="2">
    <source>
        <dbReference type="ARBA" id="ARBA00023315"/>
    </source>
</evidence>
<sequence length="323" mass="35479">MALPDGWSTLRPTLDDLPAILDLMRASDIAATGEAETGEDDVKAALTSPHVDPARDCWLAYAPDGQLGGWAYIDNENGGDREFVEVFVHPDHGAPSRRPLLDMLLHRVAERAAERGSAEVVAKAGALPTEIDYIADIKAAGFQFEKRYARMRRSLDGVTPAPLPAGVTIRLVDPDDDEDLRLFHRVYDTGFRDAHDYQPRDYDSWRAYVAGLTSVAWDEWFVAEVDGVPAGVLMSADQLLEHNEAWVKNLTVLREFRRRGVGGALLRHAFSVYAAKGRAQVGLGVDLTSPTKAANVYLTAGMSAIYEADIFQQRVKALATRSS</sequence>
<dbReference type="GO" id="GO:0016747">
    <property type="term" value="F:acyltransferase activity, transferring groups other than amino-acyl groups"/>
    <property type="evidence" value="ECO:0007669"/>
    <property type="project" value="InterPro"/>
</dbReference>
<dbReference type="Proteomes" id="UP000256913">
    <property type="component" value="Unassembled WGS sequence"/>
</dbReference>
<dbReference type="RefSeq" id="WP_239097339.1">
    <property type="nucleotide sequence ID" value="NZ_BONB01000031.1"/>
</dbReference>
<evidence type="ECO:0000256" key="1">
    <source>
        <dbReference type="ARBA" id="ARBA00022679"/>
    </source>
</evidence>
<dbReference type="AlphaFoldDB" id="A0A3D9ZIE5"/>
<accession>A0A3D9ZIE5</accession>
<dbReference type="SUPFAM" id="SSF55729">
    <property type="entry name" value="Acyl-CoA N-acyltransferases (Nat)"/>
    <property type="match status" value="2"/>
</dbReference>
<dbReference type="InterPro" id="IPR016181">
    <property type="entry name" value="Acyl_CoA_acyltransferase"/>
</dbReference>
<dbReference type="CDD" id="cd04301">
    <property type="entry name" value="NAT_SF"/>
    <property type="match status" value="1"/>
</dbReference>
<evidence type="ECO:0000313" key="5">
    <source>
        <dbReference type="Proteomes" id="UP000256913"/>
    </source>
</evidence>
<proteinExistence type="predicted"/>
<keyword evidence="1 4" id="KW-0808">Transferase</keyword>
<dbReference type="PANTHER" id="PTHR43877:SF2">
    <property type="entry name" value="AMINOALKYLPHOSPHONATE N-ACETYLTRANSFERASE-RELATED"/>
    <property type="match status" value="1"/>
</dbReference>
<feature type="domain" description="N-acetyltransferase" evidence="3">
    <location>
        <begin position="167"/>
        <end position="316"/>
    </location>
</feature>
<dbReference type="EMBL" id="QUMQ01000001">
    <property type="protein sequence ID" value="REF97011.1"/>
    <property type="molecule type" value="Genomic_DNA"/>
</dbReference>
<evidence type="ECO:0000259" key="3">
    <source>
        <dbReference type="PROSITE" id="PS51186"/>
    </source>
</evidence>
<dbReference type="Gene3D" id="3.40.630.30">
    <property type="match status" value="1"/>
</dbReference>
<gene>
    <name evidence="4" type="ORF">DFJ67_3006</name>
</gene>
<dbReference type="Pfam" id="PF00583">
    <property type="entry name" value="Acetyltransf_1"/>
    <property type="match status" value="1"/>
</dbReference>
<dbReference type="InterPro" id="IPR000182">
    <property type="entry name" value="GNAT_dom"/>
</dbReference>
<reference evidence="4 5" key="1">
    <citation type="submission" date="2018-08" db="EMBL/GenBank/DDBJ databases">
        <title>Sequencing the genomes of 1000 actinobacteria strains.</title>
        <authorList>
            <person name="Klenk H.-P."/>
        </authorList>
    </citation>
    <scope>NUCLEOTIDE SEQUENCE [LARGE SCALE GENOMIC DNA]</scope>
    <source>
        <strain evidence="4 5">DSM 44099</strain>
    </source>
</reference>